<gene>
    <name evidence="1" type="ORF">E2C01_055187</name>
</gene>
<evidence type="ECO:0000313" key="1">
    <source>
        <dbReference type="EMBL" id="MPC61123.1"/>
    </source>
</evidence>
<dbReference type="Proteomes" id="UP000324222">
    <property type="component" value="Unassembled WGS sequence"/>
</dbReference>
<reference evidence="1 2" key="1">
    <citation type="submission" date="2019-05" db="EMBL/GenBank/DDBJ databases">
        <title>Another draft genome of Portunus trituberculatus and its Hox gene families provides insights of decapod evolution.</title>
        <authorList>
            <person name="Jeong J.-H."/>
            <person name="Song I."/>
            <person name="Kim S."/>
            <person name="Choi T."/>
            <person name="Kim D."/>
            <person name="Ryu S."/>
            <person name="Kim W."/>
        </authorList>
    </citation>
    <scope>NUCLEOTIDE SEQUENCE [LARGE SCALE GENOMIC DNA]</scope>
    <source>
        <tissue evidence="1">Muscle</tissue>
    </source>
</reference>
<organism evidence="1 2">
    <name type="scientific">Portunus trituberculatus</name>
    <name type="common">Swimming crab</name>
    <name type="synonym">Neptunus trituberculatus</name>
    <dbReference type="NCBI Taxonomy" id="210409"/>
    <lineage>
        <taxon>Eukaryota</taxon>
        <taxon>Metazoa</taxon>
        <taxon>Ecdysozoa</taxon>
        <taxon>Arthropoda</taxon>
        <taxon>Crustacea</taxon>
        <taxon>Multicrustacea</taxon>
        <taxon>Malacostraca</taxon>
        <taxon>Eumalacostraca</taxon>
        <taxon>Eucarida</taxon>
        <taxon>Decapoda</taxon>
        <taxon>Pleocyemata</taxon>
        <taxon>Brachyura</taxon>
        <taxon>Eubrachyura</taxon>
        <taxon>Portunoidea</taxon>
        <taxon>Portunidae</taxon>
        <taxon>Portuninae</taxon>
        <taxon>Portunus</taxon>
    </lineage>
</organism>
<keyword evidence="2" id="KW-1185">Reference proteome</keyword>
<proteinExistence type="predicted"/>
<protein>
    <submittedName>
        <fullName evidence="1">Uncharacterized protein</fullName>
    </submittedName>
</protein>
<accession>A0A5B7GU16</accession>
<sequence>MGKQLDDGCNPKQAALYRFQLGSWIVSTVPAVTGDVATEARKEAKGKEDKSQLHVRLAWRNDNAPRLGLDKNLSDYRVKTKLDTTTTI</sequence>
<dbReference type="AlphaFoldDB" id="A0A5B7GU16"/>
<name>A0A5B7GU16_PORTR</name>
<comment type="caution">
    <text evidence="1">The sequence shown here is derived from an EMBL/GenBank/DDBJ whole genome shotgun (WGS) entry which is preliminary data.</text>
</comment>
<dbReference type="EMBL" id="VSRR010018234">
    <property type="protein sequence ID" value="MPC61123.1"/>
    <property type="molecule type" value="Genomic_DNA"/>
</dbReference>
<evidence type="ECO:0000313" key="2">
    <source>
        <dbReference type="Proteomes" id="UP000324222"/>
    </source>
</evidence>